<keyword evidence="3" id="KW-0732">Signal</keyword>
<proteinExistence type="predicted"/>
<evidence type="ECO:0000256" key="3">
    <source>
        <dbReference type="SAM" id="SignalP"/>
    </source>
</evidence>
<dbReference type="STRING" id="7998.ENSIPUP00000035908"/>
<evidence type="ECO:0000256" key="1">
    <source>
        <dbReference type="SAM" id="MobiDB-lite"/>
    </source>
</evidence>
<name>A0A2D0SXF3_ICTPU</name>
<dbReference type="PANTHER" id="PTHR46608">
    <property type="entry name" value="T-CELL IMMUNOGLOBULIN AND MUCIN DOMAIN-CONTAINING PROTEIN 4"/>
    <property type="match status" value="1"/>
</dbReference>
<dbReference type="Pfam" id="PF07686">
    <property type="entry name" value="V-set"/>
    <property type="match status" value="1"/>
</dbReference>
<keyword evidence="2" id="KW-1133">Transmembrane helix</keyword>
<dbReference type="RefSeq" id="XP_017347368.2">
    <property type="nucleotide sequence ID" value="XM_017491879.3"/>
</dbReference>
<feature type="region of interest" description="Disordered" evidence="1">
    <location>
        <begin position="141"/>
        <end position="161"/>
    </location>
</feature>
<feature type="region of interest" description="Disordered" evidence="1">
    <location>
        <begin position="204"/>
        <end position="225"/>
    </location>
</feature>
<keyword evidence="6" id="KW-0675">Receptor</keyword>
<dbReference type="SUPFAM" id="SSF48726">
    <property type="entry name" value="Immunoglobulin"/>
    <property type="match status" value="1"/>
</dbReference>
<protein>
    <submittedName>
        <fullName evidence="6">Hepatitis A virus cellular receptor 1 homolog</fullName>
    </submittedName>
</protein>
<gene>
    <name evidence="6" type="primary">havcr2</name>
</gene>
<dbReference type="PROSITE" id="PS50835">
    <property type="entry name" value="IG_LIKE"/>
    <property type="match status" value="1"/>
</dbReference>
<dbReference type="GO" id="GO:0060097">
    <property type="term" value="P:cytoskeletal rearrangement involved in phagocytosis, engulfment"/>
    <property type="evidence" value="ECO:0007669"/>
    <property type="project" value="TreeGrafter"/>
</dbReference>
<dbReference type="OMA" id="CWGRDQS"/>
<feature type="signal peptide" evidence="3">
    <location>
        <begin position="1"/>
        <end position="19"/>
    </location>
</feature>
<dbReference type="SMART" id="SM00409">
    <property type="entry name" value="IG"/>
    <property type="match status" value="1"/>
</dbReference>
<dbReference type="Proteomes" id="UP000221080">
    <property type="component" value="Chromosome 18"/>
</dbReference>
<reference evidence="5" key="1">
    <citation type="journal article" date="2016" name="Nat. Commun.">
        <title>The channel catfish genome sequence provides insights into the evolution of scale formation in teleosts.</title>
        <authorList>
            <person name="Liu Z."/>
            <person name="Liu S."/>
            <person name="Yao J."/>
            <person name="Bao L."/>
            <person name="Zhang J."/>
            <person name="Li Y."/>
            <person name="Jiang C."/>
            <person name="Sun L."/>
            <person name="Wang R."/>
            <person name="Zhang Y."/>
            <person name="Zhou T."/>
            <person name="Zeng Q."/>
            <person name="Fu Q."/>
            <person name="Gao S."/>
            <person name="Li N."/>
            <person name="Koren S."/>
            <person name="Jiang Y."/>
            <person name="Zimin A."/>
            <person name="Xu P."/>
            <person name="Phillippy A.M."/>
            <person name="Geng X."/>
            <person name="Song L."/>
            <person name="Sun F."/>
            <person name="Li C."/>
            <person name="Wang X."/>
            <person name="Chen A."/>
            <person name="Jin Y."/>
            <person name="Yuan Z."/>
            <person name="Yang Y."/>
            <person name="Tan S."/>
            <person name="Peatman E."/>
            <person name="Lu J."/>
            <person name="Qin Z."/>
            <person name="Dunham R."/>
            <person name="Li Z."/>
            <person name="Sonstegard T."/>
            <person name="Feng J."/>
            <person name="Danzmann R.G."/>
            <person name="Schroeder S."/>
            <person name="Scheffler B."/>
            <person name="Duke M.V."/>
            <person name="Ballard L."/>
            <person name="Kucuktas H."/>
            <person name="Kaltenboeck L."/>
            <person name="Liu H."/>
            <person name="Armbruster J."/>
            <person name="Xie Y."/>
            <person name="Kirby M.L."/>
            <person name="Tian Y."/>
            <person name="Flanagan M.E."/>
            <person name="Mu W."/>
            <person name="Waldbieser G.C."/>
        </authorList>
    </citation>
    <scope>NUCLEOTIDE SEQUENCE [LARGE SCALE GENOMIC DNA]</scope>
    <source>
        <strain evidence="5">SDA103</strain>
    </source>
</reference>
<dbReference type="CTD" id="84868"/>
<dbReference type="InterPro" id="IPR007110">
    <property type="entry name" value="Ig-like_dom"/>
</dbReference>
<dbReference type="KEGG" id="ipu:108278478"/>
<dbReference type="InterPro" id="IPR013106">
    <property type="entry name" value="Ig_V-set"/>
</dbReference>
<dbReference type="AlphaFoldDB" id="A0A2D0SXF3"/>
<dbReference type="GO" id="GO:0001786">
    <property type="term" value="F:phosphatidylserine binding"/>
    <property type="evidence" value="ECO:0007669"/>
    <property type="project" value="TreeGrafter"/>
</dbReference>
<evidence type="ECO:0000259" key="4">
    <source>
        <dbReference type="PROSITE" id="PS50835"/>
    </source>
</evidence>
<dbReference type="InterPro" id="IPR013783">
    <property type="entry name" value="Ig-like_fold"/>
</dbReference>
<feature type="domain" description="Ig-like" evidence="4">
    <location>
        <begin position="29"/>
        <end position="110"/>
    </location>
</feature>
<organism evidence="5 6">
    <name type="scientific">Ictalurus punctatus</name>
    <name type="common">Channel catfish</name>
    <name type="synonym">Silurus punctatus</name>
    <dbReference type="NCBI Taxonomy" id="7998"/>
    <lineage>
        <taxon>Eukaryota</taxon>
        <taxon>Metazoa</taxon>
        <taxon>Chordata</taxon>
        <taxon>Craniata</taxon>
        <taxon>Vertebrata</taxon>
        <taxon>Euteleostomi</taxon>
        <taxon>Actinopterygii</taxon>
        <taxon>Neopterygii</taxon>
        <taxon>Teleostei</taxon>
        <taxon>Ostariophysi</taxon>
        <taxon>Siluriformes</taxon>
        <taxon>Ictaluridae</taxon>
        <taxon>Ictalurus</taxon>
    </lineage>
</organism>
<evidence type="ECO:0000313" key="6">
    <source>
        <dbReference type="RefSeq" id="XP_017347368.2"/>
    </source>
</evidence>
<sequence length="225" mass="25358">MLTFVVLIILCILVVLCEGSILTLVGRVGDMVTLPCKYEVSTYGISNVCWGRDQSWFNCEHTLLATDGMMVNYRASNRYSLPSKLQHGDVSLTIKAAQKADTGFYVCRIEIPGPFNDLCYSFYLIIINGLNTANITKQFPTSAEKQTKEVTDNSRYSSSVRRTHSENRVETFILNVLRAGAIIFIPGLILALIWKLWRSRKSEESSEMENTPRRNHSSSISPPHN</sequence>
<dbReference type="GeneID" id="108278478"/>
<accession>A0A2D0SXF3</accession>
<evidence type="ECO:0000313" key="5">
    <source>
        <dbReference type="Proteomes" id="UP000221080"/>
    </source>
</evidence>
<keyword evidence="2" id="KW-0472">Membrane</keyword>
<feature type="transmembrane region" description="Helical" evidence="2">
    <location>
        <begin position="172"/>
        <end position="194"/>
    </location>
</feature>
<keyword evidence="2" id="KW-0812">Transmembrane</keyword>
<dbReference type="OrthoDB" id="434099at2759"/>
<dbReference type="GO" id="GO:0043277">
    <property type="term" value="P:apoptotic cell clearance"/>
    <property type="evidence" value="ECO:0007669"/>
    <property type="project" value="TreeGrafter"/>
</dbReference>
<dbReference type="PANTHER" id="PTHR46608:SF3">
    <property type="entry name" value="T-CELL IMMUNOGLOBULIN AND MUCIN DOMAIN-CONTAINING PROTEIN 4"/>
    <property type="match status" value="1"/>
</dbReference>
<dbReference type="Gene3D" id="2.60.40.10">
    <property type="entry name" value="Immunoglobulins"/>
    <property type="match status" value="1"/>
</dbReference>
<keyword evidence="5" id="KW-1185">Reference proteome</keyword>
<feature type="chain" id="PRO_5037064534" evidence="3">
    <location>
        <begin position="20"/>
        <end position="225"/>
    </location>
</feature>
<evidence type="ECO:0000256" key="2">
    <source>
        <dbReference type="SAM" id="Phobius"/>
    </source>
</evidence>
<dbReference type="InterPro" id="IPR003599">
    <property type="entry name" value="Ig_sub"/>
</dbReference>
<dbReference type="InterPro" id="IPR036179">
    <property type="entry name" value="Ig-like_dom_sf"/>
</dbReference>
<reference evidence="6" key="2">
    <citation type="submission" date="2025-08" db="UniProtKB">
        <authorList>
            <consortium name="RefSeq"/>
        </authorList>
    </citation>
    <scope>IDENTIFICATION</scope>
    <source>
        <tissue evidence="6">Blood</tissue>
    </source>
</reference>